<protein>
    <submittedName>
        <fullName evidence="2">Uncharacterized protein n612L</fullName>
    </submittedName>
</protein>
<gene>
    <name evidence="2" type="primary">n612L</name>
    <name evidence="2" type="ORF">FR483_n612L</name>
</gene>
<dbReference type="KEGG" id="vg:5470052"/>
<feature type="transmembrane region" description="Helical" evidence="1">
    <location>
        <begin position="52"/>
        <end position="69"/>
    </location>
</feature>
<name>A7J7W6_PBCVF</name>
<keyword evidence="1" id="KW-0812">Transmembrane</keyword>
<reference evidence="2 3" key="1">
    <citation type="journal article" date="2007" name="Virology">
        <title>Sequence and annotation of the 314-kb MT325 and the 321-kb FR483 viruses that infect Chlorella Pbi.</title>
        <authorList>
            <person name="Fitzgerald L.A."/>
            <person name="Graves M.V."/>
            <person name="Li X."/>
            <person name="Feldblyum T."/>
            <person name="Hartigan J."/>
            <person name="Van Etten J.L."/>
        </authorList>
    </citation>
    <scope>NUCLEOTIDE SEQUENCE [LARGE SCALE GENOMIC DNA]</scope>
    <source>
        <strain evidence="2 3">FR483</strain>
    </source>
</reference>
<evidence type="ECO:0000256" key="1">
    <source>
        <dbReference type="SAM" id="Phobius"/>
    </source>
</evidence>
<dbReference type="Proteomes" id="UP000204095">
    <property type="component" value="Segment"/>
</dbReference>
<evidence type="ECO:0000313" key="2">
    <source>
        <dbReference type="EMBL" id="ABT15897.1"/>
    </source>
</evidence>
<proteinExistence type="predicted"/>
<sequence length="162" mass="18421">MTLMSTNLLSLKQATVTMNTPCTTCSYFTIPEYTLDKLRNFNKIMVYINRKMWVYVIVLALIIAFYVITTRKEKFSVNWMKQGLADAINKLSGSTPELTTSGLTAAIYNAAKRLPKPMSPKAKFDDIIGKDADDMYVPAFYKIQTSFPPLIKRQPRKFNLVG</sequence>
<evidence type="ECO:0000313" key="3">
    <source>
        <dbReference type="Proteomes" id="UP000204095"/>
    </source>
</evidence>
<organismHost>
    <name type="scientific">Paramecium bursaria</name>
    <dbReference type="NCBI Taxonomy" id="74790"/>
</organismHost>
<dbReference type="RefSeq" id="YP_001426244.1">
    <property type="nucleotide sequence ID" value="NC_008603.1"/>
</dbReference>
<dbReference type="GeneID" id="5470052"/>
<keyword evidence="1" id="KW-1133">Transmembrane helix</keyword>
<dbReference type="EMBL" id="DQ890022">
    <property type="protein sequence ID" value="ABT15897.1"/>
    <property type="molecule type" value="Genomic_DNA"/>
</dbReference>
<accession>A7J7W6</accession>
<keyword evidence="1" id="KW-0472">Membrane</keyword>
<organism evidence="2 3">
    <name type="scientific">Paramecium bursaria Chlorella virus FR483</name>
    <name type="common">PBCV-FR483</name>
    <dbReference type="NCBI Taxonomy" id="399781"/>
    <lineage>
        <taxon>Viruses</taxon>
        <taxon>Varidnaviria</taxon>
        <taxon>Bamfordvirae</taxon>
        <taxon>Nucleocytoviricota</taxon>
        <taxon>Megaviricetes</taxon>
        <taxon>Algavirales</taxon>
        <taxon>Phycodnaviridae</taxon>
        <taxon>Chlorovirus</taxon>
        <taxon>Chlorovirus conductrix</taxon>
        <taxon>Paramecium bursaria Chlorella virus A1</taxon>
    </lineage>
</organism>